<dbReference type="EMBL" id="JARTCD010000028">
    <property type="protein sequence ID" value="KAJ8657869.1"/>
    <property type="molecule type" value="Genomic_DNA"/>
</dbReference>
<keyword evidence="1 3" id="KW-0853">WD repeat</keyword>
<dbReference type="InterPro" id="IPR006594">
    <property type="entry name" value="LisH"/>
</dbReference>
<dbReference type="PRINTS" id="PR00320">
    <property type="entry name" value="GPROTEINBRPT"/>
</dbReference>
<dbReference type="InterPro" id="IPR015943">
    <property type="entry name" value="WD40/YVTN_repeat-like_dom_sf"/>
</dbReference>
<feature type="compositionally biased region" description="Low complexity" evidence="4">
    <location>
        <begin position="1"/>
        <end position="42"/>
    </location>
</feature>
<dbReference type="PROSITE" id="PS50897">
    <property type="entry name" value="CTLH"/>
    <property type="match status" value="1"/>
</dbReference>
<comment type="caution">
    <text evidence="6">The sequence shown here is derived from an EMBL/GenBank/DDBJ whole genome shotgun (WGS) entry which is preliminary data.</text>
</comment>
<proteinExistence type="predicted"/>
<dbReference type="AlphaFoldDB" id="A0AAD7V308"/>
<dbReference type="SMART" id="SM00668">
    <property type="entry name" value="CTLH"/>
    <property type="match status" value="1"/>
</dbReference>
<dbReference type="InterPro" id="IPR054080">
    <property type="entry name" value="TPR1-like_2nd"/>
</dbReference>
<dbReference type="InterPro" id="IPR001680">
    <property type="entry name" value="WD40_rpt"/>
</dbReference>
<feature type="repeat" description="WD" evidence="3">
    <location>
        <begin position="288"/>
        <end position="329"/>
    </location>
</feature>
<evidence type="ECO:0000256" key="2">
    <source>
        <dbReference type="ARBA" id="ARBA00022737"/>
    </source>
</evidence>
<dbReference type="PROSITE" id="PS50896">
    <property type="entry name" value="LISH"/>
    <property type="match status" value="1"/>
</dbReference>
<evidence type="ECO:0000259" key="5">
    <source>
        <dbReference type="PROSITE" id="PS50897"/>
    </source>
</evidence>
<dbReference type="Pfam" id="PF00400">
    <property type="entry name" value="WD40"/>
    <property type="match status" value="4"/>
</dbReference>
<sequence length="588" mass="66010">MQITNASTTLSSSATQQHNGTTTTNNNNDNSDSSNSSSSSSNNGGGSGNNNNNNKAISQQGNGSIHNNNNEPEMLGRVNKQELIRLILQSLNDLGYQNAAKTLEQDSGIALESDTVTRFRAAILAGDWSLAESLLTMLPGSDDPATMNILQAQFLIRQQKFLELLEAQKTMKALHVLRNELTPLGQSIDRLHHLSSLIFCSSVQDVRAQAQWDGVDGSSRQQLLVDLQEYIPPSTMIPKERLLTLINQAFEYQQRHCLYHSNSVAEYSLFENHLCDKTHFPSTTIRVLEGHEDEVWHVSFSHNGRYLSSASKDKTCIIWDLETFEKVQVLSGQDAASYSAWSPDDSKLLVCGTEKNCFYLWDPMSGEKLHTYDEHKDQVTGCVWLPDGEHFISSGCDKCICLWNIDGEIKSRWQTPRTMEMKVTKDGKRLVTMTYDQAIEIYNIENFRLNDVGKIEESGTITSLSITQDGRYALTNITETQELHLWDLEERQLIRKYIGQKQKSFVIRSTFGGDDESFIISGSEDNCVYIWSRDYQTLLEVLEGHTGIVNCTSWCPVGPPMFASASDDKTVRIWGVDDGIDKEDAILV</sequence>
<dbReference type="InterPro" id="IPR020472">
    <property type="entry name" value="WD40_PAC1"/>
</dbReference>
<dbReference type="GeneID" id="83213808"/>
<evidence type="ECO:0000313" key="7">
    <source>
        <dbReference type="Proteomes" id="UP001234581"/>
    </source>
</evidence>
<dbReference type="InterPro" id="IPR051350">
    <property type="entry name" value="WD_repeat-ST_regulator"/>
</dbReference>
<dbReference type="PROSITE" id="PS00678">
    <property type="entry name" value="WD_REPEATS_1"/>
    <property type="match status" value="1"/>
</dbReference>
<gene>
    <name evidence="6" type="ORF">O0I10_006397</name>
</gene>
<reference evidence="6 7" key="1">
    <citation type="submission" date="2023-03" db="EMBL/GenBank/DDBJ databases">
        <title>Genome sequence of Lichtheimia ornata CBS 291.66.</title>
        <authorList>
            <person name="Mohabir J.T."/>
            <person name="Shea T.P."/>
            <person name="Kurbessoian T."/>
            <person name="Berby B."/>
            <person name="Fontaine J."/>
            <person name="Livny J."/>
            <person name="Gnirke A."/>
            <person name="Stajich J.E."/>
            <person name="Cuomo C.A."/>
        </authorList>
    </citation>
    <scope>NUCLEOTIDE SEQUENCE [LARGE SCALE GENOMIC DNA]</scope>
    <source>
        <strain evidence="6">CBS 291.66</strain>
    </source>
</reference>
<dbReference type="PANTHER" id="PTHR22838:SF0">
    <property type="entry name" value="WD REPEAT-CONTAINING PROTEIN 26"/>
    <property type="match status" value="1"/>
</dbReference>
<dbReference type="CDD" id="cd00200">
    <property type="entry name" value="WD40"/>
    <property type="match status" value="1"/>
</dbReference>
<dbReference type="PROSITE" id="PS50294">
    <property type="entry name" value="WD_REPEATS_REGION"/>
    <property type="match status" value="3"/>
</dbReference>
<evidence type="ECO:0000313" key="6">
    <source>
        <dbReference type="EMBL" id="KAJ8657869.1"/>
    </source>
</evidence>
<dbReference type="PANTHER" id="PTHR22838">
    <property type="entry name" value="WD REPEAT PROTEIN 26-RELATED"/>
    <property type="match status" value="1"/>
</dbReference>
<dbReference type="RefSeq" id="XP_058342782.1">
    <property type="nucleotide sequence ID" value="XM_058486425.1"/>
</dbReference>
<feature type="domain" description="CTLH" evidence="5">
    <location>
        <begin position="112"/>
        <end position="172"/>
    </location>
</feature>
<keyword evidence="2" id="KW-0677">Repeat</keyword>
<evidence type="ECO:0000256" key="4">
    <source>
        <dbReference type="SAM" id="MobiDB-lite"/>
    </source>
</evidence>
<dbReference type="SMART" id="SM00320">
    <property type="entry name" value="WD40"/>
    <property type="match status" value="6"/>
</dbReference>
<dbReference type="InterPro" id="IPR036322">
    <property type="entry name" value="WD40_repeat_dom_sf"/>
</dbReference>
<dbReference type="Pfam" id="PF21889">
    <property type="entry name" value="TPR1-like_2nd"/>
    <property type="match status" value="1"/>
</dbReference>
<evidence type="ECO:0000256" key="1">
    <source>
        <dbReference type="ARBA" id="ARBA00022574"/>
    </source>
</evidence>
<protein>
    <recommendedName>
        <fullName evidence="5">CTLH domain-containing protein</fullName>
    </recommendedName>
</protein>
<feature type="repeat" description="WD" evidence="3">
    <location>
        <begin position="372"/>
        <end position="406"/>
    </location>
</feature>
<dbReference type="PROSITE" id="PS50082">
    <property type="entry name" value="WD_REPEATS_2"/>
    <property type="match status" value="3"/>
</dbReference>
<keyword evidence="7" id="KW-1185">Reference proteome</keyword>
<feature type="region of interest" description="Disordered" evidence="4">
    <location>
        <begin position="1"/>
        <end position="72"/>
    </location>
</feature>
<name>A0AAD7V308_9FUNG</name>
<dbReference type="Gene3D" id="2.130.10.10">
    <property type="entry name" value="YVTN repeat-like/Quinoprotein amine dehydrogenase"/>
    <property type="match status" value="2"/>
</dbReference>
<feature type="compositionally biased region" description="Polar residues" evidence="4">
    <location>
        <begin position="55"/>
        <end position="71"/>
    </location>
</feature>
<feature type="repeat" description="WD" evidence="3">
    <location>
        <begin position="542"/>
        <end position="579"/>
    </location>
</feature>
<dbReference type="GO" id="GO:0034657">
    <property type="term" value="C:GID complex"/>
    <property type="evidence" value="ECO:0007669"/>
    <property type="project" value="TreeGrafter"/>
</dbReference>
<organism evidence="6 7">
    <name type="scientific">Lichtheimia ornata</name>
    <dbReference type="NCBI Taxonomy" id="688661"/>
    <lineage>
        <taxon>Eukaryota</taxon>
        <taxon>Fungi</taxon>
        <taxon>Fungi incertae sedis</taxon>
        <taxon>Mucoromycota</taxon>
        <taxon>Mucoromycotina</taxon>
        <taxon>Mucoromycetes</taxon>
        <taxon>Mucorales</taxon>
        <taxon>Lichtheimiaceae</taxon>
        <taxon>Lichtheimia</taxon>
    </lineage>
</organism>
<dbReference type="Pfam" id="PF23627">
    <property type="entry name" value="LisH_WDR26"/>
    <property type="match status" value="1"/>
</dbReference>
<dbReference type="GO" id="GO:0043161">
    <property type="term" value="P:proteasome-mediated ubiquitin-dependent protein catabolic process"/>
    <property type="evidence" value="ECO:0007669"/>
    <property type="project" value="TreeGrafter"/>
</dbReference>
<dbReference type="SMART" id="SM00667">
    <property type="entry name" value="LisH"/>
    <property type="match status" value="1"/>
</dbReference>
<accession>A0AAD7V308</accession>
<evidence type="ECO:0000256" key="3">
    <source>
        <dbReference type="PROSITE-ProRule" id="PRU00221"/>
    </source>
</evidence>
<dbReference type="Proteomes" id="UP001234581">
    <property type="component" value="Unassembled WGS sequence"/>
</dbReference>
<dbReference type="InterPro" id="IPR006595">
    <property type="entry name" value="CTLH_C"/>
</dbReference>
<dbReference type="InterPro" id="IPR019775">
    <property type="entry name" value="WD40_repeat_CS"/>
</dbReference>
<dbReference type="SUPFAM" id="SSF50978">
    <property type="entry name" value="WD40 repeat-like"/>
    <property type="match status" value="1"/>
</dbReference>